<dbReference type="Pfam" id="PF12810">
    <property type="entry name" value="ALK_LTK_GRD"/>
    <property type="match status" value="1"/>
</dbReference>
<keyword evidence="3" id="KW-1003">Cell membrane</keyword>
<dbReference type="VEuPathDB" id="TrichDB:TVAG_399530"/>
<dbReference type="Proteomes" id="UP000001542">
    <property type="component" value="Unassembled WGS sequence"/>
</dbReference>
<dbReference type="EC" id="2.7.10.1" evidence="2"/>
<keyword evidence="6" id="KW-0732">Signal</keyword>
<dbReference type="VEuPathDB" id="TrichDB:TVAGG3_0337530"/>
<sequence length="143" mass="14256">MSKPGEGGIYVGTFSFAATNASRGDYLKGGDASCSSDASAGGGGSGYFGGGGGADLAGGGGGSSYASPDLYNIVLLGGDKTFKSPNGDVVTGNIGNGFIRIELSNPFTLEKNTISCKGTIACNSFIIYSIQLFTMGMTSLMLA</sequence>
<protein>
    <recommendedName>
        <fullName evidence="2">receptor protein-tyrosine kinase</fullName>
        <ecNumber evidence="2">2.7.10.1</ecNumber>
    </recommendedName>
</protein>
<accession>A2E5Z1</accession>
<keyword evidence="12" id="KW-0829">Tyrosine-protein kinase</keyword>
<dbReference type="GO" id="GO:0005886">
    <property type="term" value="C:plasma membrane"/>
    <property type="evidence" value="ECO:0007669"/>
    <property type="project" value="UniProtKB-SubCell"/>
</dbReference>
<keyword evidence="9" id="KW-0067">ATP-binding</keyword>
<name>A2E5Z1_TRIV3</name>
<feature type="domain" description="ALK/LTK-like glycine-rich" evidence="16">
    <location>
        <begin position="17"/>
        <end position="103"/>
    </location>
</feature>
<evidence type="ECO:0000256" key="14">
    <source>
        <dbReference type="ARBA" id="ARBA00023170"/>
    </source>
</evidence>
<evidence type="ECO:0000259" key="16">
    <source>
        <dbReference type="Pfam" id="PF12810"/>
    </source>
</evidence>
<evidence type="ECO:0000256" key="11">
    <source>
        <dbReference type="ARBA" id="ARBA00023136"/>
    </source>
</evidence>
<keyword evidence="18" id="KW-1185">Reference proteome</keyword>
<comment type="subcellular location">
    <subcellularLocation>
        <location evidence="1">Cell membrane</location>
        <topology evidence="1">Single-pass type I membrane protein</topology>
    </subcellularLocation>
</comment>
<dbReference type="KEGG" id="tva:4769907"/>
<keyword evidence="13" id="KW-1015">Disulfide bond</keyword>
<keyword evidence="8" id="KW-0418">Kinase</keyword>
<keyword evidence="7" id="KW-0547">Nucleotide-binding</keyword>
<evidence type="ECO:0000256" key="6">
    <source>
        <dbReference type="ARBA" id="ARBA00022729"/>
    </source>
</evidence>
<evidence type="ECO:0000256" key="13">
    <source>
        <dbReference type="ARBA" id="ARBA00023157"/>
    </source>
</evidence>
<reference evidence="17" key="1">
    <citation type="submission" date="2006-10" db="EMBL/GenBank/DDBJ databases">
        <authorList>
            <person name="Amadeo P."/>
            <person name="Zhao Q."/>
            <person name="Wortman J."/>
            <person name="Fraser-Liggett C."/>
            <person name="Carlton J."/>
        </authorList>
    </citation>
    <scope>NUCLEOTIDE SEQUENCE</scope>
    <source>
        <strain evidence="17">G3</strain>
    </source>
</reference>
<evidence type="ECO:0000256" key="2">
    <source>
        <dbReference type="ARBA" id="ARBA00011902"/>
    </source>
</evidence>
<dbReference type="GO" id="GO:0004714">
    <property type="term" value="F:transmembrane receptor protein tyrosine kinase activity"/>
    <property type="evidence" value="ECO:0007669"/>
    <property type="project" value="UniProtKB-EC"/>
</dbReference>
<keyword evidence="14" id="KW-0675">Receptor</keyword>
<dbReference type="InParanoid" id="A2E5Z1"/>
<evidence type="ECO:0000256" key="7">
    <source>
        <dbReference type="ARBA" id="ARBA00022741"/>
    </source>
</evidence>
<keyword evidence="10" id="KW-1133">Transmembrane helix</keyword>
<evidence type="ECO:0000313" key="17">
    <source>
        <dbReference type="EMBL" id="EAY11948.1"/>
    </source>
</evidence>
<gene>
    <name evidence="17" type="ORF">TVAG_399530</name>
</gene>
<dbReference type="GO" id="GO:0005524">
    <property type="term" value="F:ATP binding"/>
    <property type="evidence" value="ECO:0007669"/>
    <property type="project" value="UniProtKB-KW"/>
</dbReference>
<evidence type="ECO:0000256" key="3">
    <source>
        <dbReference type="ARBA" id="ARBA00022475"/>
    </source>
</evidence>
<evidence type="ECO:0000256" key="1">
    <source>
        <dbReference type="ARBA" id="ARBA00004251"/>
    </source>
</evidence>
<keyword evidence="4" id="KW-0808">Transferase</keyword>
<evidence type="ECO:0000256" key="10">
    <source>
        <dbReference type="ARBA" id="ARBA00022989"/>
    </source>
</evidence>
<keyword evidence="15" id="KW-0325">Glycoprotein</keyword>
<evidence type="ECO:0000256" key="8">
    <source>
        <dbReference type="ARBA" id="ARBA00022777"/>
    </source>
</evidence>
<evidence type="ECO:0000256" key="9">
    <source>
        <dbReference type="ARBA" id="ARBA00022840"/>
    </source>
</evidence>
<dbReference type="InterPro" id="IPR055163">
    <property type="entry name" value="ALK/LTK-like_GRD"/>
</dbReference>
<dbReference type="EMBL" id="DS113310">
    <property type="protein sequence ID" value="EAY11948.1"/>
    <property type="molecule type" value="Genomic_DNA"/>
</dbReference>
<evidence type="ECO:0000256" key="15">
    <source>
        <dbReference type="ARBA" id="ARBA00023180"/>
    </source>
</evidence>
<evidence type="ECO:0000256" key="12">
    <source>
        <dbReference type="ARBA" id="ARBA00023137"/>
    </source>
</evidence>
<dbReference type="AlphaFoldDB" id="A2E5Z1"/>
<evidence type="ECO:0000313" key="18">
    <source>
        <dbReference type="Proteomes" id="UP000001542"/>
    </source>
</evidence>
<reference evidence="17" key="2">
    <citation type="journal article" date="2007" name="Science">
        <title>Draft genome sequence of the sexually transmitted pathogen Trichomonas vaginalis.</title>
        <authorList>
            <person name="Carlton J.M."/>
            <person name="Hirt R.P."/>
            <person name="Silva J.C."/>
            <person name="Delcher A.L."/>
            <person name="Schatz M."/>
            <person name="Zhao Q."/>
            <person name="Wortman J.R."/>
            <person name="Bidwell S.L."/>
            <person name="Alsmark U.C.M."/>
            <person name="Besteiro S."/>
            <person name="Sicheritz-Ponten T."/>
            <person name="Noel C.J."/>
            <person name="Dacks J.B."/>
            <person name="Foster P.G."/>
            <person name="Simillion C."/>
            <person name="Van de Peer Y."/>
            <person name="Miranda-Saavedra D."/>
            <person name="Barton G.J."/>
            <person name="Westrop G.D."/>
            <person name="Mueller S."/>
            <person name="Dessi D."/>
            <person name="Fiori P.L."/>
            <person name="Ren Q."/>
            <person name="Paulsen I."/>
            <person name="Zhang H."/>
            <person name="Bastida-Corcuera F.D."/>
            <person name="Simoes-Barbosa A."/>
            <person name="Brown M.T."/>
            <person name="Hayes R.D."/>
            <person name="Mukherjee M."/>
            <person name="Okumura C.Y."/>
            <person name="Schneider R."/>
            <person name="Smith A.J."/>
            <person name="Vanacova S."/>
            <person name="Villalvazo M."/>
            <person name="Haas B.J."/>
            <person name="Pertea M."/>
            <person name="Feldblyum T.V."/>
            <person name="Utterback T.R."/>
            <person name="Shu C.L."/>
            <person name="Osoegawa K."/>
            <person name="de Jong P.J."/>
            <person name="Hrdy I."/>
            <person name="Horvathova L."/>
            <person name="Zubacova Z."/>
            <person name="Dolezal P."/>
            <person name="Malik S.B."/>
            <person name="Logsdon J.M. Jr."/>
            <person name="Henze K."/>
            <person name="Gupta A."/>
            <person name="Wang C.C."/>
            <person name="Dunne R.L."/>
            <person name="Upcroft J.A."/>
            <person name="Upcroft P."/>
            <person name="White O."/>
            <person name="Salzberg S.L."/>
            <person name="Tang P."/>
            <person name="Chiu C.-H."/>
            <person name="Lee Y.-S."/>
            <person name="Embley T.M."/>
            <person name="Coombs G.H."/>
            <person name="Mottram J.C."/>
            <person name="Tachezy J."/>
            <person name="Fraser-Liggett C.M."/>
            <person name="Johnson P.J."/>
        </authorList>
    </citation>
    <scope>NUCLEOTIDE SEQUENCE [LARGE SCALE GENOMIC DNA]</scope>
    <source>
        <strain evidence="17">G3</strain>
    </source>
</reference>
<proteinExistence type="predicted"/>
<keyword evidence="11" id="KW-0472">Membrane</keyword>
<evidence type="ECO:0000256" key="4">
    <source>
        <dbReference type="ARBA" id="ARBA00022679"/>
    </source>
</evidence>
<keyword evidence="5" id="KW-0812">Transmembrane</keyword>
<evidence type="ECO:0000256" key="5">
    <source>
        <dbReference type="ARBA" id="ARBA00022692"/>
    </source>
</evidence>
<dbReference type="RefSeq" id="XP_001324171.1">
    <property type="nucleotide sequence ID" value="XM_001324136.1"/>
</dbReference>
<organism evidence="17 18">
    <name type="scientific">Trichomonas vaginalis (strain ATCC PRA-98 / G3)</name>
    <dbReference type="NCBI Taxonomy" id="412133"/>
    <lineage>
        <taxon>Eukaryota</taxon>
        <taxon>Metamonada</taxon>
        <taxon>Parabasalia</taxon>
        <taxon>Trichomonadida</taxon>
        <taxon>Trichomonadidae</taxon>
        <taxon>Trichomonas</taxon>
    </lineage>
</organism>